<dbReference type="SUPFAM" id="SSF53335">
    <property type="entry name" value="S-adenosyl-L-methionine-dependent methyltransferases"/>
    <property type="match status" value="1"/>
</dbReference>
<evidence type="ECO:0000313" key="3">
    <source>
        <dbReference type="Proteomes" id="UP001404956"/>
    </source>
</evidence>
<evidence type="ECO:0000313" key="2">
    <source>
        <dbReference type="EMBL" id="GAA5533331.1"/>
    </source>
</evidence>
<dbReference type="Proteomes" id="UP001404956">
    <property type="component" value="Unassembled WGS sequence"/>
</dbReference>
<dbReference type="CDD" id="cd02440">
    <property type="entry name" value="AdoMet_MTases"/>
    <property type="match status" value="1"/>
</dbReference>
<sequence>MHPPHPPETGSVFAGSIPQFYAQYLVPLIFEPYAVDLACRVTRRQPASILEIAAGTGVVTRQLAHTLPPEVSIVATDLSQPMLDQAAAAGTVRPVEWCQADAQQLPFLDEAFDMVACQFGVMFFPDKVRAFAEARRVLRPHGQFIFSVWDRIEENELTATILQAVRPLLPDDHPPFMTRIPHGYCIPAVILEDLGRAGFTQIPSVTTLTARSRADSPLVPAVAFCQGTPMRGELEARGPACPQEATDLATAALAARFGQGVVEGKLQALVVSVDREGRASRGRHVRQAGWAAYPRAVGKGKKEHA</sequence>
<accession>A0ABP9XEI5</accession>
<gene>
    <name evidence="2" type="primary">COQ5_3</name>
    <name evidence="2" type="ORF">Dalu01_01730</name>
</gene>
<dbReference type="EMBL" id="BAABRV010000003">
    <property type="protein sequence ID" value="GAA5533331.1"/>
    <property type="molecule type" value="Genomic_DNA"/>
</dbReference>
<proteinExistence type="predicted"/>
<dbReference type="Gene3D" id="3.40.50.150">
    <property type="entry name" value="Vaccinia Virus protein VP39"/>
    <property type="match status" value="1"/>
</dbReference>
<dbReference type="GO" id="GO:0032259">
    <property type="term" value="P:methylation"/>
    <property type="evidence" value="ECO:0007669"/>
    <property type="project" value="UniProtKB-KW"/>
</dbReference>
<evidence type="ECO:0000259" key="1">
    <source>
        <dbReference type="Pfam" id="PF08241"/>
    </source>
</evidence>
<keyword evidence="2" id="KW-0808">Transferase</keyword>
<dbReference type="PANTHER" id="PTHR43591:SF24">
    <property type="entry name" value="2-METHOXY-6-POLYPRENYL-1,4-BENZOQUINOL METHYLASE, MITOCHONDRIAL"/>
    <property type="match status" value="1"/>
</dbReference>
<dbReference type="InterPro" id="IPR029063">
    <property type="entry name" value="SAM-dependent_MTases_sf"/>
</dbReference>
<dbReference type="PANTHER" id="PTHR43591">
    <property type="entry name" value="METHYLTRANSFERASE"/>
    <property type="match status" value="1"/>
</dbReference>
<dbReference type="Pfam" id="PF08241">
    <property type="entry name" value="Methyltransf_11"/>
    <property type="match status" value="1"/>
</dbReference>
<feature type="domain" description="Methyltransferase type 11" evidence="1">
    <location>
        <begin position="50"/>
        <end position="146"/>
    </location>
</feature>
<keyword evidence="3" id="KW-1185">Reference proteome</keyword>
<name>A0ABP9XEI5_9DEIO</name>
<dbReference type="GO" id="GO:0008168">
    <property type="term" value="F:methyltransferase activity"/>
    <property type="evidence" value="ECO:0007669"/>
    <property type="project" value="UniProtKB-KW"/>
</dbReference>
<dbReference type="InterPro" id="IPR013216">
    <property type="entry name" value="Methyltransf_11"/>
</dbReference>
<organism evidence="2 3">
    <name type="scientific">Deinococcus aluminii</name>
    <dbReference type="NCBI Taxonomy" id="1656885"/>
    <lineage>
        <taxon>Bacteria</taxon>
        <taxon>Thermotogati</taxon>
        <taxon>Deinococcota</taxon>
        <taxon>Deinococci</taxon>
        <taxon>Deinococcales</taxon>
        <taxon>Deinococcaceae</taxon>
        <taxon>Deinococcus</taxon>
    </lineage>
</organism>
<comment type="caution">
    <text evidence="2">The sequence shown here is derived from an EMBL/GenBank/DDBJ whole genome shotgun (WGS) entry which is preliminary data.</text>
</comment>
<protein>
    <submittedName>
        <fullName evidence="2">2-methoxy-6-polyprenyl-1,4-benzoquinol methylase, mitochondrial</fullName>
    </submittedName>
</protein>
<dbReference type="RefSeq" id="WP_345453352.1">
    <property type="nucleotide sequence ID" value="NZ_BAABRV010000003.1"/>
</dbReference>
<reference evidence="2 3" key="1">
    <citation type="submission" date="2024-02" db="EMBL/GenBank/DDBJ databases">
        <title>Deinococcus aluminii NBRC 112889.</title>
        <authorList>
            <person name="Ichikawa N."/>
            <person name="Katano-Makiyama Y."/>
            <person name="Hidaka K."/>
        </authorList>
    </citation>
    <scope>NUCLEOTIDE SEQUENCE [LARGE SCALE GENOMIC DNA]</scope>
    <source>
        <strain evidence="2 3">NBRC 112889</strain>
    </source>
</reference>
<keyword evidence="2" id="KW-0489">Methyltransferase</keyword>